<dbReference type="EMBL" id="CAKXZS010000003">
    <property type="protein sequence ID" value="CAH2394858.1"/>
    <property type="molecule type" value="Genomic_DNA"/>
</dbReference>
<protein>
    <submittedName>
        <fullName evidence="7">DNA-binding protein</fullName>
    </submittedName>
</protein>
<dbReference type="Gene3D" id="3.40.50.1010">
    <property type="entry name" value="5'-nuclease"/>
    <property type="match status" value="1"/>
</dbReference>
<evidence type="ECO:0000259" key="6">
    <source>
        <dbReference type="Pfam" id="PF01850"/>
    </source>
</evidence>
<dbReference type="CDD" id="cd18760">
    <property type="entry name" value="PIN_MtVapC3-like"/>
    <property type="match status" value="1"/>
</dbReference>
<dbReference type="RefSeq" id="WP_254023168.1">
    <property type="nucleotide sequence ID" value="NZ_CAKXZS010000003.1"/>
</dbReference>
<comment type="caution">
    <text evidence="7">The sequence shown here is derived from an EMBL/GenBank/DDBJ whole genome shotgun (WGS) entry which is preliminary data.</text>
</comment>
<dbReference type="PANTHER" id="PTHR42740:SF1">
    <property type="entry name" value="RIBONUCLEASE VAPC3"/>
    <property type="match status" value="1"/>
</dbReference>
<evidence type="ECO:0000256" key="1">
    <source>
        <dbReference type="ARBA" id="ARBA00022649"/>
    </source>
</evidence>
<dbReference type="InterPro" id="IPR029060">
    <property type="entry name" value="PIN-like_dom_sf"/>
</dbReference>
<name>A0ABN8JAU8_9HYPH</name>
<organism evidence="7 8">
    <name type="scientific">Mesorhizobium ventifaucium</name>
    <dbReference type="NCBI Taxonomy" id="666020"/>
    <lineage>
        <taxon>Bacteria</taxon>
        <taxon>Pseudomonadati</taxon>
        <taxon>Pseudomonadota</taxon>
        <taxon>Alphaproteobacteria</taxon>
        <taxon>Hyphomicrobiales</taxon>
        <taxon>Phyllobacteriaceae</taxon>
        <taxon>Mesorhizobium</taxon>
    </lineage>
</organism>
<evidence type="ECO:0000256" key="3">
    <source>
        <dbReference type="ARBA" id="ARBA00022723"/>
    </source>
</evidence>
<evidence type="ECO:0000313" key="8">
    <source>
        <dbReference type="Proteomes" id="UP001152604"/>
    </source>
</evidence>
<keyword evidence="4" id="KW-0378">Hydrolase</keyword>
<dbReference type="InterPro" id="IPR002716">
    <property type="entry name" value="PIN_dom"/>
</dbReference>
<evidence type="ECO:0000256" key="5">
    <source>
        <dbReference type="ARBA" id="ARBA00022842"/>
    </source>
</evidence>
<keyword evidence="5" id="KW-0460">Magnesium</keyword>
<evidence type="ECO:0000313" key="7">
    <source>
        <dbReference type="EMBL" id="CAH2394858.1"/>
    </source>
</evidence>
<dbReference type="SUPFAM" id="SSF88723">
    <property type="entry name" value="PIN domain-like"/>
    <property type="match status" value="1"/>
</dbReference>
<sequence length="129" mass="14539">MIVVDSSVWIAHLRNTDIVSVGKLRHLDDTQEILVGDLILLEVLQGALNEPHAQLIERNLRQFAIVPMLDPATAVEAARNYCMLRQRGITIRKTIDMIIGTFCILGGHALLHDDRDFDPMVRYLGLRLA</sequence>
<dbReference type="Pfam" id="PF01850">
    <property type="entry name" value="PIN"/>
    <property type="match status" value="1"/>
</dbReference>
<dbReference type="InterPro" id="IPR051749">
    <property type="entry name" value="PINc/VapC_TA_RNase"/>
</dbReference>
<keyword evidence="2" id="KW-0540">Nuclease</keyword>
<accession>A0ABN8JAU8</accession>
<keyword evidence="8" id="KW-1185">Reference proteome</keyword>
<dbReference type="PANTHER" id="PTHR42740">
    <property type="entry name" value="RIBONUCLEASE VAPC3"/>
    <property type="match status" value="1"/>
</dbReference>
<reference evidence="7" key="1">
    <citation type="submission" date="2022-03" db="EMBL/GenBank/DDBJ databases">
        <authorList>
            <person name="Brunel B."/>
        </authorList>
    </citation>
    <scope>NUCLEOTIDE SEQUENCE</scope>
    <source>
        <strain evidence="7">STM4922sample</strain>
    </source>
</reference>
<dbReference type="GO" id="GO:0003677">
    <property type="term" value="F:DNA binding"/>
    <property type="evidence" value="ECO:0007669"/>
    <property type="project" value="UniProtKB-KW"/>
</dbReference>
<gene>
    <name evidence="7" type="ORF">MES4922_110280</name>
</gene>
<dbReference type="Proteomes" id="UP001152604">
    <property type="component" value="Unassembled WGS sequence"/>
</dbReference>
<keyword evidence="3" id="KW-0479">Metal-binding</keyword>
<feature type="domain" description="PIN" evidence="6">
    <location>
        <begin position="2"/>
        <end position="118"/>
    </location>
</feature>
<keyword evidence="1" id="KW-1277">Toxin-antitoxin system</keyword>
<evidence type="ECO:0000256" key="2">
    <source>
        <dbReference type="ARBA" id="ARBA00022722"/>
    </source>
</evidence>
<proteinExistence type="predicted"/>
<keyword evidence="7" id="KW-0238">DNA-binding</keyword>
<evidence type="ECO:0000256" key="4">
    <source>
        <dbReference type="ARBA" id="ARBA00022801"/>
    </source>
</evidence>